<evidence type="ECO:0000313" key="19">
    <source>
        <dbReference type="Proteomes" id="UP000046155"/>
    </source>
</evidence>
<comment type="pathway">
    <text evidence="2 17">tRNA modification; tRNA-queuosine biosynthesis.</text>
</comment>
<organism evidence="18 19">
    <name type="scientific">Syntrophaceticus schinkii</name>
    <dbReference type="NCBI Taxonomy" id="499207"/>
    <lineage>
        <taxon>Bacteria</taxon>
        <taxon>Bacillati</taxon>
        <taxon>Bacillota</taxon>
        <taxon>Clostridia</taxon>
        <taxon>Thermoanaerobacterales</taxon>
        <taxon>Thermoanaerobacterales Family III. Incertae Sedis</taxon>
        <taxon>Syntrophaceticus</taxon>
    </lineage>
</organism>
<keyword evidence="14 17" id="KW-0676">Redox-active center</keyword>
<feature type="binding site" evidence="17">
    <location>
        <position position="83"/>
    </location>
    <ligand>
        <name>[4Fe-4S] cluster</name>
        <dbReference type="ChEBI" id="CHEBI:49883"/>
    </ligand>
</feature>
<evidence type="ECO:0000256" key="6">
    <source>
        <dbReference type="ARBA" id="ARBA00022485"/>
    </source>
</evidence>
<evidence type="ECO:0000256" key="2">
    <source>
        <dbReference type="ARBA" id="ARBA00004691"/>
    </source>
</evidence>
<dbReference type="HAMAP" id="MF_02089">
    <property type="entry name" value="QueH"/>
    <property type="match status" value="1"/>
</dbReference>
<proteinExistence type="inferred from homology"/>
<comment type="similarity">
    <text evidence="3 17">Belongs to the QueH family.</text>
</comment>
<dbReference type="Proteomes" id="UP000046155">
    <property type="component" value="Unassembled WGS sequence"/>
</dbReference>
<keyword evidence="19" id="KW-1185">Reference proteome</keyword>
<evidence type="ECO:0000256" key="11">
    <source>
        <dbReference type="ARBA" id="ARBA00023004"/>
    </source>
</evidence>
<evidence type="ECO:0000256" key="13">
    <source>
        <dbReference type="ARBA" id="ARBA00023157"/>
    </source>
</evidence>
<keyword evidence="7 17" id="KW-0819">tRNA processing</keyword>
<dbReference type="GO" id="GO:0051539">
    <property type="term" value="F:4 iron, 4 sulfur cluster binding"/>
    <property type="evidence" value="ECO:0007669"/>
    <property type="project" value="UniProtKB-UniRule"/>
</dbReference>
<dbReference type="UniPathway" id="UPA00392"/>
<evidence type="ECO:0000256" key="16">
    <source>
        <dbReference type="ARBA" id="ARBA00047415"/>
    </source>
</evidence>
<comment type="catalytic activity">
    <reaction evidence="16 17">
        <text>epoxyqueuosine(34) in tRNA + AH2 = queuosine(34) in tRNA + A + H2O</text>
        <dbReference type="Rhea" id="RHEA:32159"/>
        <dbReference type="Rhea" id="RHEA-COMP:18571"/>
        <dbReference type="Rhea" id="RHEA-COMP:18582"/>
        <dbReference type="ChEBI" id="CHEBI:13193"/>
        <dbReference type="ChEBI" id="CHEBI:15377"/>
        <dbReference type="ChEBI" id="CHEBI:17499"/>
        <dbReference type="ChEBI" id="CHEBI:194431"/>
        <dbReference type="ChEBI" id="CHEBI:194443"/>
        <dbReference type="EC" id="1.17.99.6"/>
    </reaction>
</comment>
<keyword evidence="10 17" id="KW-0560">Oxidoreductase</keyword>
<keyword evidence="6 17" id="KW-0004">4Fe-4S</keyword>
<feature type="disulfide bond" description="Redox-active" evidence="17">
    <location>
        <begin position="160"/>
        <end position="162"/>
    </location>
</feature>
<dbReference type="RefSeq" id="WP_044665521.1">
    <property type="nucleotide sequence ID" value="NZ_CDRZ01000250.1"/>
</dbReference>
<evidence type="ECO:0000256" key="9">
    <source>
        <dbReference type="ARBA" id="ARBA00022785"/>
    </source>
</evidence>
<dbReference type="EC" id="1.17.99.6" evidence="4 17"/>
<feature type="binding site" evidence="17">
    <location>
        <position position="6"/>
    </location>
    <ligand>
        <name>[4Fe-4S] cluster</name>
        <dbReference type="ChEBI" id="CHEBI:49883"/>
    </ligand>
</feature>
<keyword evidence="11 17" id="KW-0408">Iron</keyword>
<evidence type="ECO:0000256" key="10">
    <source>
        <dbReference type="ARBA" id="ARBA00023002"/>
    </source>
</evidence>
<dbReference type="EMBL" id="CDRZ01000250">
    <property type="protein sequence ID" value="CEO89606.1"/>
    <property type="molecule type" value="Genomic_DNA"/>
</dbReference>
<name>A0A0B7MNQ3_9FIRM</name>
<gene>
    <name evidence="17" type="primary">queH</name>
    <name evidence="18" type="ORF">SSCH_520067</name>
</gene>
<evidence type="ECO:0000313" key="18">
    <source>
        <dbReference type="EMBL" id="CEO89606.1"/>
    </source>
</evidence>
<reference evidence="19" key="1">
    <citation type="submission" date="2015-01" db="EMBL/GenBank/DDBJ databases">
        <authorList>
            <person name="Manzoor Shahid"/>
            <person name="Zubair Saima"/>
        </authorList>
    </citation>
    <scope>NUCLEOTIDE SEQUENCE [LARGE SCALE GENOMIC DNA]</scope>
    <source>
        <strain evidence="19">Sp3</strain>
    </source>
</reference>
<evidence type="ECO:0000256" key="8">
    <source>
        <dbReference type="ARBA" id="ARBA00022723"/>
    </source>
</evidence>
<dbReference type="GO" id="GO:0046872">
    <property type="term" value="F:metal ion binding"/>
    <property type="evidence" value="ECO:0007669"/>
    <property type="project" value="UniProtKB-KW"/>
</dbReference>
<keyword evidence="8 17" id="KW-0479">Metal-binding</keyword>
<evidence type="ECO:0000256" key="1">
    <source>
        <dbReference type="ARBA" id="ARBA00002268"/>
    </source>
</evidence>
<dbReference type="GO" id="GO:0052693">
    <property type="term" value="F:epoxyqueuosine reductase activity"/>
    <property type="evidence" value="ECO:0007669"/>
    <property type="project" value="UniProtKB-UniRule"/>
</dbReference>
<keyword evidence="9 17" id="KW-0671">Queuosine biosynthesis</keyword>
<dbReference type="AlphaFoldDB" id="A0A0B7MNQ3"/>
<evidence type="ECO:0000256" key="14">
    <source>
        <dbReference type="ARBA" id="ARBA00023284"/>
    </source>
</evidence>
<evidence type="ECO:0000256" key="3">
    <source>
        <dbReference type="ARBA" id="ARBA00008207"/>
    </source>
</evidence>
<evidence type="ECO:0000256" key="15">
    <source>
        <dbReference type="ARBA" id="ARBA00031446"/>
    </source>
</evidence>
<dbReference type="InterPro" id="IPR003828">
    <property type="entry name" value="QueH"/>
</dbReference>
<keyword evidence="12 17" id="KW-0411">Iron-sulfur</keyword>
<protein>
    <recommendedName>
        <fullName evidence="5 17">Epoxyqueuosine reductase QueH</fullName>
        <ecNumber evidence="4 17">1.17.99.6</ecNumber>
    </recommendedName>
    <alternativeName>
        <fullName evidence="15 17">Queuosine biosynthesis protein QueH</fullName>
    </alternativeName>
</protein>
<dbReference type="OrthoDB" id="9801033at2"/>
<comment type="function">
    <text evidence="1 17">Catalyzes the conversion of epoxyqueuosine (oQ) to queuosine (Q), which is a hypermodified base found in the wobble positions of tRNA(Asp), tRNA(Asn), tRNA(His) and tRNA(Tyr).</text>
</comment>
<dbReference type="GO" id="GO:0008616">
    <property type="term" value="P:tRNA queuosine(34) biosynthetic process"/>
    <property type="evidence" value="ECO:0007669"/>
    <property type="project" value="UniProtKB-UniRule"/>
</dbReference>
<evidence type="ECO:0000256" key="5">
    <source>
        <dbReference type="ARBA" id="ARBA00016895"/>
    </source>
</evidence>
<keyword evidence="13 17" id="KW-1015">Disulfide bond</keyword>
<evidence type="ECO:0000256" key="7">
    <source>
        <dbReference type="ARBA" id="ARBA00022694"/>
    </source>
</evidence>
<evidence type="ECO:0000256" key="17">
    <source>
        <dbReference type="HAMAP-Rule" id="MF_02089"/>
    </source>
</evidence>
<dbReference type="Pfam" id="PF02677">
    <property type="entry name" value="QueH"/>
    <property type="match status" value="1"/>
</dbReference>
<sequence>MLHICCGPCAIYPVQDLLKEGYKVKGYYYNPNIHPFQEYARRREGTEEMARQLDIPLLVAPEYHPETYFQEVSFKEKDRCGICYLLRLRETAARAKAEGYNGFTTTLLVSPWQKHDLIRQLGEAVAKGEGIPFFYFDWRKGFSEGRRQAKEMGLYRQQYCGCLYSEQERYE</sequence>
<feature type="binding site" evidence="17">
    <location>
        <position position="5"/>
    </location>
    <ligand>
        <name>[4Fe-4S] cluster</name>
        <dbReference type="ChEBI" id="CHEBI:49883"/>
    </ligand>
</feature>
<feature type="binding site" evidence="17">
    <location>
        <position position="80"/>
    </location>
    <ligand>
        <name>[4Fe-4S] cluster</name>
        <dbReference type="ChEBI" id="CHEBI:49883"/>
    </ligand>
</feature>
<evidence type="ECO:0000256" key="4">
    <source>
        <dbReference type="ARBA" id="ARBA00012622"/>
    </source>
</evidence>
<dbReference type="PANTHER" id="PTHR36701">
    <property type="entry name" value="EPOXYQUEUOSINE REDUCTASE QUEH"/>
    <property type="match status" value="1"/>
</dbReference>
<evidence type="ECO:0000256" key="12">
    <source>
        <dbReference type="ARBA" id="ARBA00023014"/>
    </source>
</evidence>
<accession>A0A0B7MNQ3</accession>
<dbReference type="PANTHER" id="PTHR36701:SF1">
    <property type="entry name" value="EPOXYQUEUOSINE REDUCTASE QUEH"/>
    <property type="match status" value="1"/>
</dbReference>